<dbReference type="PANTHER" id="PTHR12303">
    <property type="entry name" value="CARNOSINE N-METHYLTRANSFERASE"/>
    <property type="match status" value="1"/>
</dbReference>
<evidence type="ECO:0000256" key="1">
    <source>
        <dbReference type="ARBA" id="ARBA00010086"/>
    </source>
</evidence>
<keyword evidence="8" id="KW-1185">Reference proteome</keyword>
<feature type="region of interest" description="Disordered" evidence="6">
    <location>
        <begin position="339"/>
        <end position="360"/>
    </location>
</feature>
<dbReference type="InParanoid" id="Q5BF15"/>
<reference evidence="8" key="2">
    <citation type="journal article" date="2009" name="Fungal Genet. Biol.">
        <title>The 2008 update of the Aspergillus nidulans genome annotation: a community effort.</title>
        <authorList>
            <person name="Wortman J.R."/>
            <person name="Gilsenan J.M."/>
            <person name="Joardar V."/>
            <person name="Deegan J."/>
            <person name="Clutterbuck J."/>
            <person name="Andersen M.R."/>
            <person name="Archer D."/>
            <person name="Bencina M."/>
            <person name="Braus G."/>
            <person name="Coutinho P."/>
            <person name="von Dohren H."/>
            <person name="Doonan J."/>
            <person name="Driessen A.J."/>
            <person name="Durek P."/>
            <person name="Espeso E."/>
            <person name="Fekete E."/>
            <person name="Flipphi M."/>
            <person name="Estrada C.G."/>
            <person name="Geysens S."/>
            <person name="Goldman G."/>
            <person name="de Groot P.W."/>
            <person name="Hansen K."/>
            <person name="Harris S.D."/>
            <person name="Heinekamp T."/>
            <person name="Helmstaedt K."/>
            <person name="Henrissat B."/>
            <person name="Hofmann G."/>
            <person name="Homan T."/>
            <person name="Horio T."/>
            <person name="Horiuchi H."/>
            <person name="James S."/>
            <person name="Jones M."/>
            <person name="Karaffa L."/>
            <person name="Karanyi Z."/>
            <person name="Kato M."/>
            <person name="Keller N."/>
            <person name="Kelly D.E."/>
            <person name="Kiel J.A."/>
            <person name="Kim J.M."/>
            <person name="van der Klei I.J."/>
            <person name="Klis F.M."/>
            <person name="Kovalchuk A."/>
            <person name="Krasevec N."/>
            <person name="Kubicek C.P."/>
            <person name="Liu B."/>
            <person name="Maccabe A."/>
            <person name="Meyer V."/>
            <person name="Mirabito P."/>
            <person name="Miskei M."/>
            <person name="Mos M."/>
            <person name="Mullins J."/>
            <person name="Nelson D.R."/>
            <person name="Nielsen J."/>
            <person name="Oakley B.R."/>
            <person name="Osmani S.A."/>
            <person name="Pakula T."/>
            <person name="Paszewski A."/>
            <person name="Paulsen I."/>
            <person name="Pilsyk S."/>
            <person name="Pocsi I."/>
            <person name="Punt P.J."/>
            <person name="Ram A.F."/>
            <person name="Ren Q."/>
            <person name="Robellet X."/>
            <person name="Robson G."/>
            <person name="Seiboth B."/>
            <person name="van Solingen P."/>
            <person name="Specht T."/>
            <person name="Sun J."/>
            <person name="Taheri-Talesh N."/>
            <person name="Takeshita N."/>
            <person name="Ussery D."/>
            <person name="vanKuyk P.A."/>
            <person name="Visser H."/>
            <person name="van de Vondervoort P.J."/>
            <person name="de Vries R.P."/>
            <person name="Walton J."/>
            <person name="Xiang X."/>
            <person name="Xiong Y."/>
            <person name="Zeng A.P."/>
            <person name="Brandt B.W."/>
            <person name="Cornell M.J."/>
            <person name="van den Hondel C.A."/>
            <person name="Visser J."/>
            <person name="Oliver S.G."/>
            <person name="Turner G."/>
        </authorList>
    </citation>
    <scope>GENOME REANNOTATION</scope>
    <source>
        <strain evidence="8">FGSC A4 / ATCC 38163 / CBS 112.46 / NRRL 194 / M139</strain>
    </source>
</reference>
<dbReference type="Proteomes" id="UP000000560">
    <property type="component" value="Chromosome VIII"/>
</dbReference>
<protein>
    <recommendedName>
        <fullName evidence="2">carnosine N-methyltransferase</fullName>
        <ecNumber evidence="2">2.1.1.22</ecNumber>
    </recommendedName>
</protein>
<dbReference type="GO" id="GO:0030735">
    <property type="term" value="F:carnosine N-methyltransferase activity"/>
    <property type="evidence" value="ECO:0007669"/>
    <property type="project" value="UniProtKB-EC"/>
</dbReference>
<dbReference type="EMBL" id="BN001308">
    <property type="protein sequence ID" value="CBF88632.1"/>
    <property type="molecule type" value="Genomic_DNA"/>
</dbReference>
<dbReference type="GeneID" id="2876641"/>
<dbReference type="OrthoDB" id="978at2759"/>
<keyword evidence="4" id="KW-0808">Transferase</keyword>
<dbReference type="KEGG" id="ani:ANIA_00865"/>
<dbReference type="HOGENOM" id="CLU_030612_1_2_1"/>
<dbReference type="STRING" id="227321.Q5BF15"/>
<sequence>MASTYPDQSEETRSWAGDFDPLGEESERKVLFSAFDSFMQYRRSAHLNTTHRRRQAFYALPTKHWQMLAEPPFSLLDNFNKVDDAIDANADIADAIIGTGLKSFGLPEQPDPSNPLQNWRGVANSADINKAHSTIRQFYRDWSAEGQAEREACYIPVLRDLDLEFPDKLEREEFVKVLVPGAGLGRLVFEICRAGFAAEGNEISYHQLLASSWVLNHTEGAQRHALYPFALHFSNILSREQQLRKVMIPDVHPATAMLEAQASGTPFGTMSMSAADFVVLYSSPSQTDAFDAVATVFFIDTAPNLIRYIEAVRNCLKSNGIWINVGPLLWHFEDGHQRTRSGDGSSSRDGGDSQGIGEPGNVELTEEEVFLLIERMGFKIEKVEAVEERVECGYIQDPNSMLRSLYRPSHWIARKLKN</sequence>
<comment type="similarity">
    <text evidence="1">Belongs to the carnosine N-methyltransferase family.</text>
</comment>
<evidence type="ECO:0000313" key="8">
    <source>
        <dbReference type="Proteomes" id="UP000000560"/>
    </source>
</evidence>
<dbReference type="OMA" id="GSMSMCA"/>
<keyword evidence="5" id="KW-0949">S-adenosyl-L-methionine</keyword>
<name>Q5BF15_EMENI</name>
<accession>Q5BF15</accession>
<gene>
    <name evidence="7" type="ORF">ANIA_00865</name>
</gene>
<keyword evidence="3" id="KW-0489">Methyltransferase</keyword>
<dbReference type="VEuPathDB" id="FungiDB:AN0865"/>
<proteinExistence type="inferred from homology"/>
<dbReference type="PANTHER" id="PTHR12303:SF6">
    <property type="entry name" value="CARNOSINE N-METHYLTRANSFERASE"/>
    <property type="match status" value="1"/>
</dbReference>
<dbReference type="FunCoup" id="Q5BF15">
    <property type="interactions" value="411"/>
</dbReference>
<accession>C8VQ05</accession>
<dbReference type="RefSeq" id="XP_658469.1">
    <property type="nucleotide sequence ID" value="XM_653377.1"/>
</dbReference>
<dbReference type="GO" id="GO:0008757">
    <property type="term" value="F:S-adenosylmethionine-dependent methyltransferase activity"/>
    <property type="evidence" value="ECO:0000318"/>
    <property type="project" value="GO_Central"/>
</dbReference>
<feature type="region of interest" description="Disordered" evidence="6">
    <location>
        <begin position="1"/>
        <end position="20"/>
    </location>
</feature>
<reference evidence="8" key="1">
    <citation type="journal article" date="2005" name="Nature">
        <title>Sequencing of Aspergillus nidulans and comparative analysis with A. fumigatus and A. oryzae.</title>
        <authorList>
            <person name="Galagan J.E."/>
            <person name="Calvo S.E."/>
            <person name="Cuomo C."/>
            <person name="Ma L.J."/>
            <person name="Wortman J.R."/>
            <person name="Batzoglou S."/>
            <person name="Lee S.I."/>
            <person name="Basturkmen M."/>
            <person name="Spevak C.C."/>
            <person name="Clutterbuck J."/>
            <person name="Kapitonov V."/>
            <person name="Jurka J."/>
            <person name="Scazzocchio C."/>
            <person name="Farman M."/>
            <person name="Butler J."/>
            <person name="Purcell S."/>
            <person name="Harris S."/>
            <person name="Braus G.H."/>
            <person name="Draht O."/>
            <person name="Busch S."/>
            <person name="D'Enfert C."/>
            <person name="Bouchier C."/>
            <person name="Goldman G.H."/>
            <person name="Bell-Pedersen D."/>
            <person name="Griffiths-Jones S."/>
            <person name="Doonan J.H."/>
            <person name="Yu J."/>
            <person name="Vienken K."/>
            <person name="Pain A."/>
            <person name="Freitag M."/>
            <person name="Selker E.U."/>
            <person name="Archer D.B."/>
            <person name="Penalva M.A."/>
            <person name="Oakley B.R."/>
            <person name="Momany M."/>
            <person name="Tanaka T."/>
            <person name="Kumagai T."/>
            <person name="Asai K."/>
            <person name="Machida M."/>
            <person name="Nierman W.C."/>
            <person name="Denning D.W."/>
            <person name="Caddick M."/>
            <person name="Hynes M."/>
            <person name="Paoletti M."/>
            <person name="Fischer R."/>
            <person name="Miller B."/>
            <person name="Dyer P."/>
            <person name="Sachs M.S."/>
            <person name="Osmani S.A."/>
            <person name="Birren B.W."/>
        </authorList>
    </citation>
    <scope>NUCLEOTIDE SEQUENCE [LARGE SCALE GENOMIC DNA]</scope>
    <source>
        <strain evidence="8">FGSC A4 / ATCC 38163 / CBS 112.46 / NRRL 194 / M139</strain>
    </source>
</reference>
<dbReference type="SMART" id="SM01296">
    <property type="entry name" value="N2227"/>
    <property type="match status" value="1"/>
</dbReference>
<dbReference type="eggNOG" id="KOG2798">
    <property type="taxonomic scope" value="Eukaryota"/>
</dbReference>
<dbReference type="Gene3D" id="3.40.50.150">
    <property type="entry name" value="Vaccinia Virus protein VP39"/>
    <property type="match status" value="1"/>
</dbReference>
<evidence type="ECO:0000256" key="4">
    <source>
        <dbReference type="ARBA" id="ARBA00022679"/>
    </source>
</evidence>
<dbReference type="AlphaFoldDB" id="Q5BF15"/>
<dbReference type="Pfam" id="PF07942">
    <property type="entry name" value="CARME"/>
    <property type="match status" value="1"/>
</dbReference>
<dbReference type="GO" id="GO:0032259">
    <property type="term" value="P:methylation"/>
    <property type="evidence" value="ECO:0007669"/>
    <property type="project" value="UniProtKB-KW"/>
</dbReference>
<organism evidence="7 8">
    <name type="scientific">Emericella nidulans (strain FGSC A4 / ATCC 38163 / CBS 112.46 / NRRL 194 / M139)</name>
    <name type="common">Aspergillus nidulans</name>
    <dbReference type="NCBI Taxonomy" id="227321"/>
    <lineage>
        <taxon>Eukaryota</taxon>
        <taxon>Fungi</taxon>
        <taxon>Dikarya</taxon>
        <taxon>Ascomycota</taxon>
        <taxon>Pezizomycotina</taxon>
        <taxon>Eurotiomycetes</taxon>
        <taxon>Eurotiomycetidae</taxon>
        <taxon>Eurotiales</taxon>
        <taxon>Aspergillaceae</taxon>
        <taxon>Aspergillus</taxon>
        <taxon>Aspergillus subgen. Nidulantes</taxon>
    </lineage>
</organism>
<evidence type="ECO:0000256" key="3">
    <source>
        <dbReference type="ARBA" id="ARBA00022603"/>
    </source>
</evidence>
<evidence type="ECO:0000256" key="2">
    <source>
        <dbReference type="ARBA" id="ARBA00012003"/>
    </source>
</evidence>
<evidence type="ECO:0000256" key="6">
    <source>
        <dbReference type="SAM" id="MobiDB-lite"/>
    </source>
</evidence>
<evidence type="ECO:0000256" key="5">
    <source>
        <dbReference type="ARBA" id="ARBA00022691"/>
    </source>
</evidence>
<dbReference type="EC" id="2.1.1.22" evidence="2"/>
<dbReference type="InterPro" id="IPR029063">
    <property type="entry name" value="SAM-dependent_MTases_sf"/>
</dbReference>
<evidence type="ECO:0000313" key="7">
    <source>
        <dbReference type="EMBL" id="CBF88632.1"/>
    </source>
</evidence>
<dbReference type="InterPro" id="IPR012901">
    <property type="entry name" value="CARME"/>
</dbReference>
<dbReference type="SUPFAM" id="SSF53335">
    <property type="entry name" value="S-adenosyl-L-methionine-dependent methyltransferases"/>
    <property type="match status" value="1"/>
</dbReference>